<dbReference type="NCBIfam" id="TIGR00287">
    <property type="entry name" value="cas1"/>
    <property type="match status" value="1"/>
</dbReference>
<evidence type="ECO:0000256" key="2">
    <source>
        <dbReference type="ARBA" id="ARBA00022723"/>
    </source>
</evidence>
<dbReference type="InterPro" id="IPR033641">
    <property type="entry name" value="Cas1_I-E"/>
</dbReference>
<proteinExistence type="inferred from homology"/>
<keyword evidence="3 8" id="KW-0255">Endonuclease</keyword>
<dbReference type="NCBIfam" id="TIGR03638">
    <property type="entry name" value="cas1_ECOLI"/>
    <property type="match status" value="1"/>
</dbReference>
<dbReference type="GO" id="GO:0016787">
    <property type="term" value="F:hydrolase activity"/>
    <property type="evidence" value="ECO:0007669"/>
    <property type="project" value="UniProtKB-KW"/>
</dbReference>
<name>A0A1C6R941_9ACTN</name>
<evidence type="ECO:0000256" key="4">
    <source>
        <dbReference type="ARBA" id="ARBA00022801"/>
    </source>
</evidence>
<comment type="similarity">
    <text evidence="8">Belongs to the CRISPR-associated endonuclease Cas1 family.</text>
</comment>
<dbReference type="GO" id="GO:0043571">
    <property type="term" value="P:maintenance of CRISPR repeat elements"/>
    <property type="evidence" value="ECO:0007669"/>
    <property type="project" value="UniProtKB-UniRule"/>
</dbReference>
<dbReference type="InterPro" id="IPR042211">
    <property type="entry name" value="CRISPR-assoc_Cas1_N"/>
</dbReference>
<accession>A0A1C6R941</accession>
<keyword evidence="2 8" id="KW-0479">Metal-binding</keyword>
<dbReference type="InterPro" id="IPR019851">
    <property type="entry name" value="CRISPR-assoc_Cas1_ECOLI"/>
</dbReference>
<evidence type="ECO:0000256" key="6">
    <source>
        <dbReference type="ARBA" id="ARBA00023118"/>
    </source>
</evidence>
<dbReference type="CDD" id="cd09719">
    <property type="entry name" value="Cas1_I-E"/>
    <property type="match status" value="1"/>
</dbReference>
<protein>
    <recommendedName>
        <fullName evidence="8">CRISPR-associated endonuclease Cas1</fullName>
        <ecNumber evidence="8">3.1.-.-</ecNumber>
    </recommendedName>
</protein>
<organism evidence="9 10">
    <name type="scientific">Micromonospora inyonensis</name>
    <dbReference type="NCBI Taxonomy" id="47866"/>
    <lineage>
        <taxon>Bacteria</taxon>
        <taxon>Bacillati</taxon>
        <taxon>Actinomycetota</taxon>
        <taxon>Actinomycetes</taxon>
        <taxon>Micromonosporales</taxon>
        <taxon>Micromonosporaceae</taxon>
        <taxon>Micromonospora</taxon>
    </lineage>
</organism>
<evidence type="ECO:0000313" key="10">
    <source>
        <dbReference type="Proteomes" id="UP000198906"/>
    </source>
</evidence>
<dbReference type="GO" id="GO:0004520">
    <property type="term" value="F:DNA endonuclease activity"/>
    <property type="evidence" value="ECO:0007669"/>
    <property type="project" value="InterPro"/>
</dbReference>
<keyword evidence="8" id="KW-0464">Manganese</keyword>
<keyword evidence="6 8" id="KW-0051">Antiviral defense</keyword>
<feature type="binding site" evidence="8">
    <location>
        <position position="213"/>
    </location>
    <ligand>
        <name>Mn(2+)</name>
        <dbReference type="ChEBI" id="CHEBI:29035"/>
    </ligand>
</feature>
<dbReference type="RefSeq" id="WP_091451416.1">
    <property type="nucleotide sequence ID" value="NZ_FMHU01000001.1"/>
</dbReference>
<reference evidence="10" key="1">
    <citation type="submission" date="2016-06" db="EMBL/GenBank/DDBJ databases">
        <authorList>
            <person name="Varghese N."/>
        </authorList>
    </citation>
    <scope>NUCLEOTIDE SEQUENCE [LARGE SCALE GENOMIC DNA]</scope>
    <source>
        <strain evidence="10">DSM 46123</strain>
    </source>
</reference>
<evidence type="ECO:0000256" key="7">
    <source>
        <dbReference type="ARBA" id="ARBA00023125"/>
    </source>
</evidence>
<dbReference type="Proteomes" id="UP000198906">
    <property type="component" value="Unassembled WGS sequence"/>
</dbReference>
<dbReference type="PANTHER" id="PTHR34353">
    <property type="entry name" value="CRISPR-ASSOCIATED ENDONUCLEASE CAS1 1"/>
    <property type="match status" value="1"/>
</dbReference>
<dbReference type="Pfam" id="PF01867">
    <property type="entry name" value="Cas_Cas1"/>
    <property type="match status" value="2"/>
</dbReference>
<keyword evidence="7 8" id="KW-0238">DNA-binding</keyword>
<comment type="cofactor">
    <cofactor evidence="8">
        <name>Mg(2+)</name>
        <dbReference type="ChEBI" id="CHEBI:18420"/>
    </cofactor>
    <cofactor evidence="8">
        <name>Mn(2+)</name>
        <dbReference type="ChEBI" id="CHEBI:29035"/>
    </cofactor>
</comment>
<dbReference type="InterPro" id="IPR050646">
    <property type="entry name" value="Cas1"/>
</dbReference>
<dbReference type="PANTHER" id="PTHR34353:SF3">
    <property type="entry name" value="CRISPR-ASSOCIATED ENDONUCLEASE CAS1"/>
    <property type="match status" value="1"/>
</dbReference>
<feature type="binding site" evidence="8">
    <location>
        <position position="226"/>
    </location>
    <ligand>
        <name>Mn(2+)</name>
        <dbReference type="ChEBI" id="CHEBI:29035"/>
    </ligand>
</feature>
<keyword evidence="1 8" id="KW-0540">Nuclease</keyword>
<dbReference type="STRING" id="47866.GA0074694_0368"/>
<evidence type="ECO:0000256" key="8">
    <source>
        <dbReference type="HAMAP-Rule" id="MF_01470"/>
    </source>
</evidence>
<keyword evidence="4 8" id="KW-0378">Hydrolase</keyword>
<comment type="function">
    <text evidence="8">CRISPR (clustered regularly interspaced short palindromic repeat), is an adaptive immune system that provides protection against mobile genetic elements (viruses, transposable elements and conjugative plasmids). CRISPR clusters contain spacers, sequences complementary to antecedent mobile elements, and target invading nucleic acids. CRISPR clusters are transcribed and processed into CRISPR RNA (crRNA). Acts as a dsDNA endonuclease. Involved in the integration of spacer DNA into the CRISPR cassette.</text>
</comment>
<comment type="subunit">
    <text evidence="8">Homodimer, forms a heterotetramer with a Cas2 homodimer.</text>
</comment>
<keyword evidence="5 8" id="KW-0460">Magnesium</keyword>
<feature type="binding site" evidence="8">
    <location>
        <position position="146"/>
    </location>
    <ligand>
        <name>Mn(2+)</name>
        <dbReference type="ChEBI" id="CHEBI:29035"/>
    </ligand>
</feature>
<sequence>MKIPGVPPAELAELNRAQDRLSFVYLERCVIHRDSNAITATDDKGVLHIPAATLGVLMLGPGTSVTQQAMMLLADNGATAVWVGEQGVRYYAHGRSLARSSRLIVAQAAAVSHRDRRLDVARAMYRMRFPDEDTHNLTMQQLRGKEGARVRRCYREHARRTGIVWTNRDYNPDDFTSGDPVNQALSAAHACLYGIVHAVIVAIGASPALGFVHTGHERSFVYDIADLYKAEITIPVAFDIAASESTDIGADTRRAVRDRVNGGALLDRCVRDIRNLLLRPACSGPIDDEWVDEDTGDDTIRLWDADGPELVGGRNYGSELDF</sequence>
<dbReference type="GO" id="GO:0003677">
    <property type="term" value="F:DNA binding"/>
    <property type="evidence" value="ECO:0007669"/>
    <property type="project" value="UniProtKB-KW"/>
</dbReference>
<gene>
    <name evidence="8" type="primary">cas1</name>
    <name evidence="9" type="ORF">GA0074694_0368</name>
</gene>
<keyword evidence="10" id="KW-1185">Reference proteome</keyword>
<dbReference type="Gene3D" id="1.20.120.920">
    <property type="entry name" value="CRISPR-associated endonuclease Cas1, C-terminal domain"/>
    <property type="match status" value="1"/>
</dbReference>
<dbReference type="HAMAP" id="MF_01470">
    <property type="entry name" value="Cas1"/>
    <property type="match status" value="1"/>
</dbReference>
<evidence type="ECO:0000256" key="3">
    <source>
        <dbReference type="ARBA" id="ARBA00022759"/>
    </source>
</evidence>
<dbReference type="Gene3D" id="3.100.10.20">
    <property type="entry name" value="CRISPR-associated endonuclease Cas1, N-terminal domain"/>
    <property type="match status" value="1"/>
</dbReference>
<evidence type="ECO:0000256" key="5">
    <source>
        <dbReference type="ARBA" id="ARBA00022842"/>
    </source>
</evidence>
<dbReference type="EMBL" id="FMHU01000001">
    <property type="protein sequence ID" value="SCL13509.1"/>
    <property type="molecule type" value="Genomic_DNA"/>
</dbReference>
<dbReference type="EC" id="3.1.-.-" evidence="8"/>
<dbReference type="InterPro" id="IPR042206">
    <property type="entry name" value="CRISPR-assoc_Cas1_C"/>
</dbReference>
<dbReference type="GO" id="GO:0046872">
    <property type="term" value="F:metal ion binding"/>
    <property type="evidence" value="ECO:0007669"/>
    <property type="project" value="UniProtKB-UniRule"/>
</dbReference>
<evidence type="ECO:0000313" key="9">
    <source>
        <dbReference type="EMBL" id="SCL13509.1"/>
    </source>
</evidence>
<dbReference type="GO" id="GO:0051607">
    <property type="term" value="P:defense response to virus"/>
    <property type="evidence" value="ECO:0007669"/>
    <property type="project" value="UniProtKB-UniRule"/>
</dbReference>
<dbReference type="InterPro" id="IPR002729">
    <property type="entry name" value="CRISPR-assoc_Cas1"/>
</dbReference>
<evidence type="ECO:0000256" key="1">
    <source>
        <dbReference type="ARBA" id="ARBA00022722"/>
    </source>
</evidence>
<dbReference type="AlphaFoldDB" id="A0A1C6R941"/>